<dbReference type="InterPro" id="IPR047670">
    <property type="entry name" value="YfjT-like"/>
</dbReference>
<organism evidence="1 2">
    <name type="scientific">Sporolactobacillus shoreae</name>
    <dbReference type="NCBI Taxonomy" id="1465501"/>
    <lineage>
        <taxon>Bacteria</taxon>
        <taxon>Bacillati</taxon>
        <taxon>Bacillota</taxon>
        <taxon>Bacilli</taxon>
        <taxon>Bacillales</taxon>
        <taxon>Sporolactobacillaceae</taxon>
        <taxon>Sporolactobacillus</taxon>
    </lineage>
</organism>
<proteinExistence type="predicted"/>
<evidence type="ECO:0000313" key="2">
    <source>
        <dbReference type="Proteomes" id="UP000298347"/>
    </source>
</evidence>
<reference evidence="1 2" key="1">
    <citation type="journal article" date="2015" name="Int. J. Syst. Evol. Microbiol.">
        <title>Sporolactobacillus shoreae sp. nov. and Sporolactobacillus spathodeae sp. nov., two spore-forming lactic acid bacteria isolated from tree barks in Thailand.</title>
        <authorList>
            <person name="Thamacharoensuk T."/>
            <person name="Kitahara M."/>
            <person name="Ohkuma M."/>
            <person name="Thongchul N."/>
            <person name="Tanasupawat S."/>
        </authorList>
    </citation>
    <scope>NUCLEOTIDE SEQUENCE [LARGE SCALE GENOMIC DNA]</scope>
    <source>
        <strain evidence="1 2">BK92</strain>
    </source>
</reference>
<protein>
    <submittedName>
        <fullName evidence="1">Uncharacterized protein</fullName>
    </submittedName>
</protein>
<dbReference type="RefSeq" id="WP_135349690.1">
    <property type="nucleotide sequence ID" value="NZ_SRJD01000024.1"/>
</dbReference>
<evidence type="ECO:0000313" key="1">
    <source>
        <dbReference type="EMBL" id="TGA96461.1"/>
    </source>
</evidence>
<dbReference type="NCBIfam" id="NF040878">
    <property type="entry name" value="SE1561_fam"/>
    <property type="match status" value="1"/>
</dbReference>
<dbReference type="AlphaFoldDB" id="A0A4Z0GI37"/>
<accession>A0A4Z0GI37</accession>
<dbReference type="OrthoDB" id="2990422at2"/>
<comment type="caution">
    <text evidence="1">The sequence shown here is derived from an EMBL/GenBank/DDBJ whole genome shotgun (WGS) entry which is preliminary data.</text>
</comment>
<sequence length="71" mass="8540">MGRAVHSKKDQVVYLKDRIRLIAYMVQALDGETAQAEDLDKLLEMMNEFEIRIRRFRDDWKENLTCDEHIK</sequence>
<keyword evidence="2" id="KW-1185">Reference proteome</keyword>
<name>A0A4Z0GI37_9BACL</name>
<dbReference type="EMBL" id="SRJD01000024">
    <property type="protein sequence ID" value="TGA96461.1"/>
    <property type="molecule type" value="Genomic_DNA"/>
</dbReference>
<gene>
    <name evidence="1" type="ORF">E4665_15425</name>
</gene>
<dbReference type="Proteomes" id="UP000298347">
    <property type="component" value="Unassembled WGS sequence"/>
</dbReference>